<keyword evidence="3" id="KW-1185">Reference proteome</keyword>
<dbReference type="AlphaFoldDB" id="M2YHP4"/>
<dbReference type="HOGENOM" id="CLU_1434414_0_0_1"/>
<reference evidence="2 3" key="2">
    <citation type="journal article" date="2012" name="PLoS Pathog.">
        <title>Diverse lifestyles and strategies of plant pathogenesis encoded in the genomes of eighteen Dothideomycetes fungi.</title>
        <authorList>
            <person name="Ohm R.A."/>
            <person name="Feau N."/>
            <person name="Henrissat B."/>
            <person name="Schoch C.L."/>
            <person name="Horwitz B.A."/>
            <person name="Barry K.W."/>
            <person name="Condon B.J."/>
            <person name="Copeland A.C."/>
            <person name="Dhillon B."/>
            <person name="Glaser F."/>
            <person name="Hesse C.N."/>
            <person name="Kosti I."/>
            <person name="LaButti K."/>
            <person name="Lindquist E.A."/>
            <person name="Lucas S."/>
            <person name="Salamov A.A."/>
            <person name="Bradshaw R.E."/>
            <person name="Ciuffetti L."/>
            <person name="Hamelin R.C."/>
            <person name="Kema G.H.J."/>
            <person name="Lawrence C."/>
            <person name="Scott J.A."/>
            <person name="Spatafora J.W."/>
            <person name="Turgeon B.G."/>
            <person name="de Wit P.J.G.M."/>
            <person name="Zhong S."/>
            <person name="Goodwin S.B."/>
            <person name="Grigoriev I.V."/>
        </authorList>
    </citation>
    <scope>NUCLEOTIDE SEQUENCE [LARGE SCALE GENOMIC DNA]</scope>
    <source>
        <strain evidence="3">NZE10 / CBS 128990</strain>
    </source>
</reference>
<proteinExistence type="predicted"/>
<protein>
    <submittedName>
        <fullName evidence="2">Uncharacterized protein</fullName>
    </submittedName>
</protein>
<evidence type="ECO:0000256" key="1">
    <source>
        <dbReference type="SAM" id="MobiDB-lite"/>
    </source>
</evidence>
<name>M2YHP4_DOTSN</name>
<evidence type="ECO:0000313" key="3">
    <source>
        <dbReference type="Proteomes" id="UP000016933"/>
    </source>
</evidence>
<dbReference type="EMBL" id="KB446548">
    <property type="protein sequence ID" value="EME38049.1"/>
    <property type="molecule type" value="Genomic_DNA"/>
</dbReference>
<feature type="compositionally biased region" description="Low complexity" evidence="1">
    <location>
        <begin position="32"/>
        <end position="42"/>
    </location>
</feature>
<gene>
    <name evidence="2" type="ORF">DOTSEDRAFT_29649</name>
</gene>
<dbReference type="Proteomes" id="UP000016933">
    <property type="component" value="Unassembled WGS sequence"/>
</dbReference>
<evidence type="ECO:0000313" key="2">
    <source>
        <dbReference type="EMBL" id="EME38049.1"/>
    </source>
</evidence>
<feature type="region of interest" description="Disordered" evidence="1">
    <location>
        <begin position="32"/>
        <end position="52"/>
    </location>
</feature>
<organism evidence="2 3">
    <name type="scientific">Dothistroma septosporum (strain NZE10 / CBS 128990)</name>
    <name type="common">Red band needle blight fungus</name>
    <name type="synonym">Mycosphaerella pini</name>
    <dbReference type="NCBI Taxonomy" id="675120"/>
    <lineage>
        <taxon>Eukaryota</taxon>
        <taxon>Fungi</taxon>
        <taxon>Dikarya</taxon>
        <taxon>Ascomycota</taxon>
        <taxon>Pezizomycotina</taxon>
        <taxon>Dothideomycetes</taxon>
        <taxon>Dothideomycetidae</taxon>
        <taxon>Mycosphaerellales</taxon>
        <taxon>Mycosphaerellaceae</taxon>
        <taxon>Dothistroma</taxon>
    </lineage>
</organism>
<reference evidence="3" key="1">
    <citation type="journal article" date="2012" name="PLoS Genet.">
        <title>The genomes of the fungal plant pathogens Cladosporium fulvum and Dothistroma septosporum reveal adaptation to different hosts and lifestyles but also signatures of common ancestry.</title>
        <authorList>
            <person name="de Wit P.J.G.M."/>
            <person name="van der Burgt A."/>
            <person name="Oekmen B."/>
            <person name="Stergiopoulos I."/>
            <person name="Abd-Elsalam K.A."/>
            <person name="Aerts A.L."/>
            <person name="Bahkali A.H."/>
            <person name="Beenen H.G."/>
            <person name="Chettri P."/>
            <person name="Cox M.P."/>
            <person name="Datema E."/>
            <person name="de Vries R.P."/>
            <person name="Dhillon B."/>
            <person name="Ganley A.R."/>
            <person name="Griffiths S.A."/>
            <person name="Guo Y."/>
            <person name="Hamelin R.C."/>
            <person name="Henrissat B."/>
            <person name="Kabir M.S."/>
            <person name="Jashni M.K."/>
            <person name="Kema G."/>
            <person name="Klaubauf S."/>
            <person name="Lapidus A."/>
            <person name="Levasseur A."/>
            <person name="Lindquist E."/>
            <person name="Mehrabi R."/>
            <person name="Ohm R.A."/>
            <person name="Owen T.J."/>
            <person name="Salamov A."/>
            <person name="Schwelm A."/>
            <person name="Schijlen E."/>
            <person name="Sun H."/>
            <person name="van den Burg H.A."/>
            <person name="van Ham R.C.H.J."/>
            <person name="Zhang S."/>
            <person name="Goodwin S.B."/>
            <person name="Grigoriev I.V."/>
            <person name="Collemare J."/>
            <person name="Bradshaw R.E."/>
        </authorList>
    </citation>
    <scope>NUCLEOTIDE SEQUENCE [LARGE SCALE GENOMIC DNA]</scope>
    <source>
        <strain evidence="3">NZE10 / CBS 128990</strain>
    </source>
</reference>
<sequence length="189" mass="20893">MTDSKQKLSPGSEANTDTLACPLTKCACQETTSPSSFTYTPPKAQRHSVAPSPTDRANLELLFAVDLQRINQGLIEYIELCDFADDCHSQGGSSFGDDWIAQMTDWTAENDEGHTQEMLGMEPWRTPALYCGQEEQYVDRGHAKEATEVTCVSFESDEEEQSYNDNPHDAWLTTARSLAQAGCASKRPS</sequence>
<accession>M2YHP4</accession>